<organism evidence="3 4">
    <name type="scientific">Thermomonospora cellulosilytica</name>
    <dbReference type="NCBI Taxonomy" id="1411118"/>
    <lineage>
        <taxon>Bacteria</taxon>
        <taxon>Bacillati</taxon>
        <taxon>Actinomycetota</taxon>
        <taxon>Actinomycetes</taxon>
        <taxon>Streptosporangiales</taxon>
        <taxon>Thermomonosporaceae</taxon>
        <taxon>Thermomonospora</taxon>
    </lineage>
</organism>
<gene>
    <name evidence="3" type="ORF">HNR21_005081</name>
</gene>
<sequence length="153" mass="16153">MLTRPKPAAGEPRPGSPADLLRAGGQDAAIAGGILTLVLAGVLVRLLAGPVEPLGLPVLLALVATSLTSASYAVRTRLTILRTLGEIRARIGAPLHPGVPWLPTGSDTALPERLLRREVRRLVGAAYRCHDLSLNALLWAFASVVLLVIWLLI</sequence>
<evidence type="ECO:0000256" key="1">
    <source>
        <dbReference type="SAM" id="MobiDB-lite"/>
    </source>
</evidence>
<keyword evidence="2" id="KW-0812">Transmembrane</keyword>
<feature type="transmembrane region" description="Helical" evidence="2">
    <location>
        <begin position="54"/>
        <end position="74"/>
    </location>
</feature>
<feature type="transmembrane region" description="Helical" evidence="2">
    <location>
        <begin position="132"/>
        <end position="152"/>
    </location>
</feature>
<evidence type="ECO:0000313" key="3">
    <source>
        <dbReference type="EMBL" id="MBA9006199.1"/>
    </source>
</evidence>
<protein>
    <submittedName>
        <fullName evidence="3">Uncharacterized protein</fullName>
    </submittedName>
</protein>
<keyword evidence="2" id="KW-0472">Membrane</keyword>
<comment type="caution">
    <text evidence="3">The sequence shown here is derived from an EMBL/GenBank/DDBJ whole genome shotgun (WGS) entry which is preliminary data.</text>
</comment>
<accession>A0A7W3N2C0</accession>
<dbReference type="RefSeq" id="WP_182707177.1">
    <property type="nucleotide sequence ID" value="NZ_JACJII010000001.1"/>
</dbReference>
<keyword evidence="4" id="KW-1185">Reference proteome</keyword>
<dbReference type="EMBL" id="JACJII010000001">
    <property type="protein sequence ID" value="MBA9006199.1"/>
    <property type="molecule type" value="Genomic_DNA"/>
</dbReference>
<dbReference type="Proteomes" id="UP000539313">
    <property type="component" value="Unassembled WGS sequence"/>
</dbReference>
<dbReference type="AlphaFoldDB" id="A0A7W3N2C0"/>
<keyword evidence="2" id="KW-1133">Transmembrane helix</keyword>
<evidence type="ECO:0000313" key="4">
    <source>
        <dbReference type="Proteomes" id="UP000539313"/>
    </source>
</evidence>
<proteinExistence type="predicted"/>
<feature type="region of interest" description="Disordered" evidence="1">
    <location>
        <begin position="1"/>
        <end position="21"/>
    </location>
</feature>
<evidence type="ECO:0000256" key="2">
    <source>
        <dbReference type="SAM" id="Phobius"/>
    </source>
</evidence>
<reference evidence="3 4" key="1">
    <citation type="submission" date="2020-08" db="EMBL/GenBank/DDBJ databases">
        <title>Sequencing the genomes of 1000 actinobacteria strains.</title>
        <authorList>
            <person name="Klenk H.-P."/>
        </authorList>
    </citation>
    <scope>NUCLEOTIDE SEQUENCE [LARGE SCALE GENOMIC DNA]</scope>
    <source>
        <strain evidence="3 4">DSM 45823</strain>
    </source>
</reference>
<feature type="transmembrane region" description="Helical" evidence="2">
    <location>
        <begin position="28"/>
        <end position="48"/>
    </location>
</feature>
<name>A0A7W3N2C0_9ACTN</name>